<keyword evidence="2" id="KW-1185">Reference proteome</keyword>
<evidence type="ECO:0000313" key="2">
    <source>
        <dbReference type="Proteomes" id="UP001055439"/>
    </source>
</evidence>
<feature type="non-terminal residue" evidence="1">
    <location>
        <position position="1"/>
    </location>
</feature>
<organism evidence="1 2">
    <name type="scientific">Musa troglodytarum</name>
    <name type="common">fe'i banana</name>
    <dbReference type="NCBI Taxonomy" id="320322"/>
    <lineage>
        <taxon>Eukaryota</taxon>
        <taxon>Viridiplantae</taxon>
        <taxon>Streptophyta</taxon>
        <taxon>Embryophyta</taxon>
        <taxon>Tracheophyta</taxon>
        <taxon>Spermatophyta</taxon>
        <taxon>Magnoliopsida</taxon>
        <taxon>Liliopsida</taxon>
        <taxon>Zingiberales</taxon>
        <taxon>Musaceae</taxon>
        <taxon>Musa</taxon>
    </lineage>
</organism>
<reference evidence="1" key="1">
    <citation type="submission" date="2022-05" db="EMBL/GenBank/DDBJ databases">
        <title>The Musa troglodytarum L. genome provides insights into the mechanism of non-climacteric behaviour and enrichment of carotenoids.</title>
        <authorList>
            <person name="Wang J."/>
        </authorList>
    </citation>
    <scope>NUCLEOTIDE SEQUENCE</scope>
    <source>
        <tissue evidence="1">Leaf</tissue>
    </source>
</reference>
<proteinExistence type="predicted"/>
<evidence type="ECO:0000313" key="1">
    <source>
        <dbReference type="EMBL" id="URD90222.1"/>
    </source>
</evidence>
<accession>A0A9E7F9P4</accession>
<dbReference type="Proteomes" id="UP001055439">
    <property type="component" value="Chromosome 2"/>
</dbReference>
<sequence>CAFTSRSAYTVLSHGSFKEQNTLKTAVRTGGLLCPDMIRTNGRVGGSWVKNNRRRDRRLRSRTKDAARIGLLGVSVTGHGRRLIILALQLCLRLLSRLSRI</sequence>
<dbReference type="EMBL" id="CP097504">
    <property type="protein sequence ID" value="URD90222.1"/>
    <property type="molecule type" value="Genomic_DNA"/>
</dbReference>
<protein>
    <submittedName>
        <fullName evidence="1">Uncharacterized protein</fullName>
    </submittedName>
</protein>
<name>A0A9E7F9P4_9LILI</name>
<dbReference type="AlphaFoldDB" id="A0A9E7F9P4"/>
<gene>
    <name evidence="1" type="ORF">MUK42_33023</name>
</gene>